<evidence type="ECO:0000256" key="2">
    <source>
        <dbReference type="ARBA" id="ARBA00004107"/>
    </source>
</evidence>
<evidence type="ECO:0000313" key="12">
    <source>
        <dbReference type="EMBL" id="VDK47947.1"/>
    </source>
</evidence>
<keyword evidence="10 11" id="KW-0458">Lysosome</keyword>
<keyword evidence="9 11" id="KW-0472">Membrane</keyword>
<proteinExistence type="predicted"/>
<dbReference type="EMBL" id="UYRR01031232">
    <property type="protein sequence ID" value="VDK47947.1"/>
    <property type="molecule type" value="Genomic_DNA"/>
</dbReference>
<evidence type="ECO:0000256" key="1">
    <source>
        <dbReference type="ARBA" id="ARBA00001261"/>
    </source>
</evidence>
<organism evidence="14">
    <name type="scientific">Anisakis simplex</name>
    <name type="common">Herring worm</name>
    <dbReference type="NCBI Taxonomy" id="6269"/>
    <lineage>
        <taxon>Eukaryota</taxon>
        <taxon>Metazoa</taxon>
        <taxon>Ecdysozoa</taxon>
        <taxon>Nematoda</taxon>
        <taxon>Chromadorea</taxon>
        <taxon>Rhabditida</taxon>
        <taxon>Spirurina</taxon>
        <taxon>Ascaridomorpha</taxon>
        <taxon>Ascaridoidea</taxon>
        <taxon>Anisakidae</taxon>
        <taxon>Anisakis</taxon>
        <taxon>Anisakis simplex complex</taxon>
    </lineage>
</organism>
<feature type="transmembrane region" description="Helical" evidence="11">
    <location>
        <begin position="100"/>
        <end position="120"/>
    </location>
</feature>
<reference evidence="12 13" key="2">
    <citation type="submission" date="2018-11" db="EMBL/GenBank/DDBJ databases">
        <authorList>
            <consortium name="Pathogen Informatics"/>
        </authorList>
    </citation>
    <scope>NUCLEOTIDE SEQUENCE [LARGE SCALE GENOMIC DNA]</scope>
</reference>
<dbReference type="WBParaSite" id="ASIM_0001322401-mRNA-1">
    <property type="protein sequence ID" value="ASIM_0001322401-mRNA-1"/>
    <property type="gene ID" value="ASIM_0001322401"/>
</dbReference>
<name>A0A0M3JXX6_ANISI</name>
<reference evidence="14" key="1">
    <citation type="submission" date="2017-02" db="UniProtKB">
        <authorList>
            <consortium name="WormBaseParasite"/>
        </authorList>
    </citation>
    <scope>IDENTIFICATION</scope>
</reference>
<dbReference type="Pfam" id="PF09788">
    <property type="entry name" value="Tmemb_55A"/>
    <property type="match status" value="1"/>
</dbReference>
<comment type="function">
    <text evidence="11">Catalyzes the hydrolysis of phosphatidylinositol-4,5-bisphosphate (PtdIns-4,5-P2) to phosphatidylinositol-4-phosphate (PtdIns-4-P).</text>
</comment>
<evidence type="ECO:0000256" key="10">
    <source>
        <dbReference type="ARBA" id="ARBA00023228"/>
    </source>
</evidence>
<evidence type="ECO:0000256" key="8">
    <source>
        <dbReference type="ARBA" id="ARBA00022989"/>
    </source>
</evidence>
<accession>A0A0M3JXX6</accession>
<dbReference type="GO" id="GO:0034597">
    <property type="term" value="F:phosphatidylinositol-4,5-bisphosphate 4-phosphatase activity"/>
    <property type="evidence" value="ECO:0007669"/>
    <property type="project" value="UniProtKB-EC"/>
</dbReference>
<keyword evidence="8 11" id="KW-1133">Transmembrane helix</keyword>
<protein>
    <recommendedName>
        <fullName evidence="4 11">Phosphatidylinositol-4,5-bisphosphate 4-phosphatase</fullName>
        <ecNumber evidence="4 11">3.1.3.78</ecNumber>
    </recommendedName>
</protein>
<feature type="transmembrane region" description="Helical" evidence="11">
    <location>
        <begin position="126"/>
        <end position="144"/>
    </location>
</feature>
<keyword evidence="7 11" id="KW-0378">Hydrolase</keyword>
<evidence type="ECO:0000256" key="9">
    <source>
        <dbReference type="ARBA" id="ARBA00023136"/>
    </source>
</evidence>
<gene>
    <name evidence="12" type="ORF">ASIM_LOCUS12690</name>
</gene>
<keyword evidence="13" id="KW-1185">Reference proteome</keyword>
<sequence length="161" mass="18177">MQTAPPPYSLTNPCLPPVDIHHKRWPPDPPPPFECFPAYPAGPRLEKIEYPKNVPGPTYACPHCDGSFLYHRPTGLVECPFCHSTVSIGNYIRFQALSHLFLAMFLLLISISFFIVILMAVSTSQVYFYVAAGMIAFWAIAVFVRAVHLRSTYKETARVEF</sequence>
<evidence type="ECO:0000256" key="7">
    <source>
        <dbReference type="ARBA" id="ARBA00022801"/>
    </source>
</evidence>
<dbReference type="GO" id="GO:0005765">
    <property type="term" value="C:lysosomal membrane"/>
    <property type="evidence" value="ECO:0007669"/>
    <property type="project" value="UniProtKB-SubCell"/>
</dbReference>
<dbReference type="AlphaFoldDB" id="A0A0M3JXX6"/>
<evidence type="ECO:0000256" key="3">
    <source>
        <dbReference type="ARBA" id="ARBA00004155"/>
    </source>
</evidence>
<evidence type="ECO:0000256" key="6">
    <source>
        <dbReference type="ARBA" id="ARBA00022753"/>
    </source>
</evidence>
<dbReference type="GO" id="GO:0031902">
    <property type="term" value="C:late endosome membrane"/>
    <property type="evidence" value="ECO:0007669"/>
    <property type="project" value="UniProtKB-SubCell"/>
</dbReference>
<dbReference type="OrthoDB" id="5842450at2759"/>
<evidence type="ECO:0000313" key="14">
    <source>
        <dbReference type="WBParaSite" id="ASIM_0001322401-mRNA-1"/>
    </source>
</evidence>
<comment type="catalytic activity">
    <reaction evidence="1 11">
        <text>a 1,2-diacyl-sn-glycero-3-phospho-(1D-myo-inositol-4,5-bisphosphate) + H2O = a 1,2-diacyl-sn-glycero-3-phospho-(1D-myo-inositol-5-phosphate) + phosphate</text>
        <dbReference type="Rhea" id="RHEA:25674"/>
        <dbReference type="ChEBI" id="CHEBI:15377"/>
        <dbReference type="ChEBI" id="CHEBI:43474"/>
        <dbReference type="ChEBI" id="CHEBI:57795"/>
        <dbReference type="ChEBI" id="CHEBI:58456"/>
        <dbReference type="EC" id="3.1.3.78"/>
    </reaction>
</comment>
<dbReference type="GO" id="GO:0046856">
    <property type="term" value="P:phosphatidylinositol dephosphorylation"/>
    <property type="evidence" value="ECO:0007669"/>
    <property type="project" value="InterPro"/>
</dbReference>
<dbReference type="Proteomes" id="UP000267096">
    <property type="component" value="Unassembled WGS sequence"/>
</dbReference>
<keyword evidence="5 11" id="KW-0812">Transmembrane</keyword>
<evidence type="ECO:0000256" key="11">
    <source>
        <dbReference type="RuleBase" id="RU365008"/>
    </source>
</evidence>
<dbReference type="InterPro" id="IPR019178">
    <property type="entry name" value="PtdIns-P2-Ptase"/>
</dbReference>
<evidence type="ECO:0000256" key="4">
    <source>
        <dbReference type="ARBA" id="ARBA00012936"/>
    </source>
</evidence>
<keyword evidence="6 11" id="KW-0967">Endosome</keyword>
<comment type="subcellular location">
    <subcellularLocation>
        <location evidence="2 11">Late endosome membrane</location>
        <topology evidence="2 11">Multi-pass membrane protein</topology>
    </subcellularLocation>
    <subcellularLocation>
        <location evidence="3 11">Lysosome membrane</location>
        <topology evidence="3 11">Multi-pass membrane protein</topology>
    </subcellularLocation>
</comment>
<evidence type="ECO:0000313" key="13">
    <source>
        <dbReference type="Proteomes" id="UP000267096"/>
    </source>
</evidence>
<dbReference type="EC" id="3.1.3.78" evidence="4 11"/>
<evidence type="ECO:0000256" key="5">
    <source>
        <dbReference type="ARBA" id="ARBA00022692"/>
    </source>
</evidence>